<dbReference type="OrthoDB" id="164032at2"/>
<dbReference type="RefSeq" id="WP_122627682.1">
    <property type="nucleotide sequence ID" value="NZ_UPPP01000067.1"/>
</dbReference>
<proteinExistence type="predicted"/>
<dbReference type="CDD" id="cd04301">
    <property type="entry name" value="NAT_SF"/>
    <property type="match status" value="1"/>
</dbReference>
<keyword evidence="3" id="KW-1185">Reference proteome</keyword>
<evidence type="ECO:0000313" key="3">
    <source>
        <dbReference type="Proteomes" id="UP000277811"/>
    </source>
</evidence>
<dbReference type="InterPro" id="IPR016181">
    <property type="entry name" value="Acyl_CoA_acyltransferase"/>
</dbReference>
<dbReference type="InterPro" id="IPR000182">
    <property type="entry name" value="GNAT_dom"/>
</dbReference>
<feature type="domain" description="N-acetyltransferase" evidence="1">
    <location>
        <begin position="2"/>
        <end position="144"/>
    </location>
</feature>
<dbReference type="PROSITE" id="PS51186">
    <property type="entry name" value="GNAT"/>
    <property type="match status" value="1"/>
</dbReference>
<protein>
    <submittedName>
        <fullName evidence="2">Acyl-coa n-acyltransferase</fullName>
    </submittedName>
</protein>
<reference evidence="2 3" key="1">
    <citation type="submission" date="2018-06" db="EMBL/GenBank/DDBJ databases">
        <authorList>
            <person name="Strepis N."/>
        </authorList>
    </citation>
    <scope>NUCLEOTIDE SEQUENCE [LARGE SCALE GENOMIC DNA]</scope>
    <source>
        <strain evidence="2">LUCI</strain>
    </source>
</reference>
<dbReference type="GO" id="GO:0016747">
    <property type="term" value="F:acyltransferase activity, transferring groups other than amino-acyl groups"/>
    <property type="evidence" value="ECO:0007669"/>
    <property type="project" value="InterPro"/>
</dbReference>
<gene>
    <name evidence="2" type="ORF">LUCI_1969</name>
</gene>
<accession>A0A498R9B5</accession>
<evidence type="ECO:0000259" key="1">
    <source>
        <dbReference type="PROSITE" id="PS51186"/>
    </source>
</evidence>
<dbReference type="EMBL" id="UPPP01000067">
    <property type="protein sequence ID" value="VBB06733.1"/>
    <property type="molecule type" value="Genomic_DNA"/>
</dbReference>
<dbReference type="Gene3D" id="3.40.630.30">
    <property type="match status" value="1"/>
</dbReference>
<sequence length="152" mass="17160">MPGIRRARKADCKTLTAIAVRSEAYWGYDSGYMEKFTSVYKVTEDFIGHNPAFVIEENEEIIGFYGVLIGPGEISLEYLYIEPESIGKGYGKLLWNHMVNTCNKLGIKELTILSGPQVKDFYVKMGALPAGEVRSLVVKDRKIPRFLFSPEK</sequence>
<dbReference type="Pfam" id="PF00583">
    <property type="entry name" value="Acetyltransf_1"/>
    <property type="match status" value="1"/>
</dbReference>
<keyword evidence="2" id="KW-0012">Acyltransferase</keyword>
<dbReference type="Proteomes" id="UP000277811">
    <property type="component" value="Unassembled WGS sequence"/>
</dbReference>
<dbReference type="SUPFAM" id="SSF55729">
    <property type="entry name" value="Acyl-CoA N-acyltransferases (Nat)"/>
    <property type="match status" value="1"/>
</dbReference>
<organism evidence="2 3">
    <name type="scientific">Lucifera butyrica</name>
    <dbReference type="NCBI Taxonomy" id="1351585"/>
    <lineage>
        <taxon>Bacteria</taxon>
        <taxon>Bacillati</taxon>
        <taxon>Bacillota</taxon>
        <taxon>Negativicutes</taxon>
        <taxon>Veillonellales</taxon>
        <taxon>Veillonellaceae</taxon>
        <taxon>Lucifera</taxon>
    </lineage>
</organism>
<name>A0A498R9B5_9FIRM</name>
<dbReference type="AlphaFoldDB" id="A0A498R9B5"/>
<evidence type="ECO:0000313" key="2">
    <source>
        <dbReference type="EMBL" id="VBB06733.1"/>
    </source>
</evidence>
<keyword evidence="2" id="KW-0808">Transferase</keyword>